<name>A0A1M5PMJ8_9RHOB</name>
<evidence type="ECO:0000313" key="1">
    <source>
        <dbReference type="EMBL" id="SHH02941.1"/>
    </source>
</evidence>
<dbReference type="Proteomes" id="UP000184074">
    <property type="component" value="Unassembled WGS sequence"/>
</dbReference>
<dbReference type="RefSeq" id="WP_242649030.1">
    <property type="nucleotide sequence ID" value="NZ_FQXB01000002.1"/>
</dbReference>
<protein>
    <submittedName>
        <fullName evidence="1">Uncharacterized protein</fullName>
    </submittedName>
</protein>
<sequence>MELARRVPDVIWDLIRIASLSLIASSAVAWEYSPTPICKLSYEGESGSVIVTYDPMLGDYAISLTRANGLWPNAPVFGILFAGPRQIQIGTDRHTLSDDQRTITATDKGFGNVLDGLEFNNFAIAQAGDELFRFDLSDAAEPVRAFRNCGAELTS</sequence>
<evidence type="ECO:0000313" key="2">
    <source>
        <dbReference type="Proteomes" id="UP000184074"/>
    </source>
</evidence>
<keyword evidence="2" id="KW-1185">Reference proteome</keyword>
<proteinExistence type="predicted"/>
<dbReference type="STRING" id="1508389.SAMN05444003_1731"/>
<gene>
    <name evidence="1" type="ORF">SAMN05444003_1731</name>
</gene>
<organism evidence="1 2">
    <name type="scientific">Cognatiyoonia sediminum</name>
    <dbReference type="NCBI Taxonomy" id="1508389"/>
    <lineage>
        <taxon>Bacteria</taxon>
        <taxon>Pseudomonadati</taxon>
        <taxon>Pseudomonadota</taxon>
        <taxon>Alphaproteobacteria</taxon>
        <taxon>Rhodobacterales</taxon>
        <taxon>Paracoccaceae</taxon>
        <taxon>Cognatiyoonia</taxon>
    </lineage>
</organism>
<dbReference type="AlphaFoldDB" id="A0A1M5PMJ8"/>
<accession>A0A1M5PMJ8</accession>
<reference evidence="1 2" key="1">
    <citation type="submission" date="2016-11" db="EMBL/GenBank/DDBJ databases">
        <authorList>
            <person name="Jaros S."/>
            <person name="Januszkiewicz K."/>
            <person name="Wedrychowicz H."/>
        </authorList>
    </citation>
    <scope>NUCLEOTIDE SEQUENCE [LARGE SCALE GENOMIC DNA]</scope>
    <source>
        <strain evidence="1 2">DSM 28715</strain>
    </source>
</reference>
<dbReference type="EMBL" id="FQXB01000002">
    <property type="protein sequence ID" value="SHH02941.1"/>
    <property type="molecule type" value="Genomic_DNA"/>
</dbReference>